<dbReference type="GO" id="GO:0016787">
    <property type="term" value="F:hydrolase activity"/>
    <property type="evidence" value="ECO:0007669"/>
    <property type="project" value="UniProtKB-KW"/>
</dbReference>
<keyword evidence="7" id="KW-0539">Nucleus</keyword>
<evidence type="ECO:0000256" key="3">
    <source>
        <dbReference type="ARBA" id="ARBA00006958"/>
    </source>
</evidence>
<keyword evidence="6" id="KW-0378">Hydrolase</keyword>
<evidence type="ECO:0000313" key="10">
    <source>
        <dbReference type="EMBL" id="GBG74385.1"/>
    </source>
</evidence>
<evidence type="ECO:0000256" key="1">
    <source>
        <dbReference type="ARBA" id="ARBA00001968"/>
    </source>
</evidence>
<protein>
    <recommendedName>
        <fullName evidence="9">DDE Tnp4 domain-containing protein</fullName>
    </recommendedName>
</protein>
<comment type="subcellular location">
    <subcellularLocation>
        <location evidence="2">Nucleus</location>
    </subcellularLocation>
</comment>
<dbReference type="GO" id="GO:0004518">
    <property type="term" value="F:nuclease activity"/>
    <property type="evidence" value="ECO:0007669"/>
    <property type="project" value="UniProtKB-KW"/>
</dbReference>
<evidence type="ECO:0000256" key="5">
    <source>
        <dbReference type="ARBA" id="ARBA00022723"/>
    </source>
</evidence>
<dbReference type="PANTHER" id="PTHR22930:SF85">
    <property type="entry name" value="GH03217P-RELATED"/>
    <property type="match status" value="1"/>
</dbReference>
<evidence type="ECO:0000256" key="2">
    <source>
        <dbReference type="ARBA" id="ARBA00004123"/>
    </source>
</evidence>
<evidence type="ECO:0000256" key="4">
    <source>
        <dbReference type="ARBA" id="ARBA00022722"/>
    </source>
</evidence>
<proteinExistence type="inferred from homology"/>
<dbReference type="InterPro" id="IPR027806">
    <property type="entry name" value="HARBI1_dom"/>
</dbReference>
<dbReference type="InterPro" id="IPR045249">
    <property type="entry name" value="HARBI1-like"/>
</dbReference>
<feature type="domain" description="DDE Tnp4" evidence="9">
    <location>
        <begin position="829"/>
        <end position="993"/>
    </location>
</feature>
<dbReference type="Proteomes" id="UP000265515">
    <property type="component" value="Unassembled WGS sequence"/>
</dbReference>
<evidence type="ECO:0000256" key="6">
    <source>
        <dbReference type="ARBA" id="ARBA00022801"/>
    </source>
</evidence>
<name>A0A388KWD9_CHABU</name>
<evidence type="ECO:0000259" key="9">
    <source>
        <dbReference type="Pfam" id="PF13359"/>
    </source>
</evidence>
<evidence type="ECO:0000256" key="7">
    <source>
        <dbReference type="ARBA" id="ARBA00023242"/>
    </source>
</evidence>
<reference evidence="10 11" key="1">
    <citation type="journal article" date="2018" name="Cell">
        <title>The Chara Genome: Secondary Complexity and Implications for Plant Terrestrialization.</title>
        <authorList>
            <person name="Nishiyama T."/>
            <person name="Sakayama H."/>
            <person name="Vries J.D."/>
            <person name="Buschmann H."/>
            <person name="Saint-Marcoux D."/>
            <person name="Ullrich K.K."/>
            <person name="Haas F.B."/>
            <person name="Vanderstraeten L."/>
            <person name="Becker D."/>
            <person name="Lang D."/>
            <person name="Vosolsobe S."/>
            <person name="Rombauts S."/>
            <person name="Wilhelmsson P.K.I."/>
            <person name="Janitza P."/>
            <person name="Kern R."/>
            <person name="Heyl A."/>
            <person name="Rumpler F."/>
            <person name="Villalobos L.I.A.C."/>
            <person name="Clay J.M."/>
            <person name="Skokan R."/>
            <person name="Toyoda A."/>
            <person name="Suzuki Y."/>
            <person name="Kagoshima H."/>
            <person name="Schijlen E."/>
            <person name="Tajeshwar N."/>
            <person name="Catarino B."/>
            <person name="Hetherington A.J."/>
            <person name="Saltykova A."/>
            <person name="Bonnot C."/>
            <person name="Breuninger H."/>
            <person name="Symeonidi A."/>
            <person name="Radhakrishnan G.V."/>
            <person name="Van Nieuwerburgh F."/>
            <person name="Deforce D."/>
            <person name="Chang C."/>
            <person name="Karol K.G."/>
            <person name="Hedrich R."/>
            <person name="Ulvskov P."/>
            <person name="Glockner G."/>
            <person name="Delwiche C.F."/>
            <person name="Petrasek J."/>
            <person name="Van de Peer Y."/>
            <person name="Friml J."/>
            <person name="Beilby M."/>
            <person name="Dolan L."/>
            <person name="Kohara Y."/>
            <person name="Sugano S."/>
            <person name="Fujiyama A."/>
            <person name="Delaux P.-M."/>
            <person name="Quint M."/>
            <person name="TheiBen G."/>
            <person name="Hagemann M."/>
            <person name="Harholt J."/>
            <person name="Dunand C."/>
            <person name="Zachgo S."/>
            <person name="Langdale J."/>
            <person name="Maumus F."/>
            <person name="Straeten D.V.D."/>
            <person name="Gould S.B."/>
            <person name="Rensing S.A."/>
        </authorList>
    </citation>
    <scope>NUCLEOTIDE SEQUENCE [LARGE SCALE GENOMIC DNA]</scope>
    <source>
        <strain evidence="10 11">S276</strain>
    </source>
</reference>
<dbReference type="PANTHER" id="PTHR22930">
    <property type="match status" value="1"/>
</dbReference>
<accession>A0A388KWD9</accession>
<dbReference type="EMBL" id="BFEA01000202">
    <property type="protein sequence ID" value="GBG74385.1"/>
    <property type="molecule type" value="Genomic_DNA"/>
</dbReference>
<feature type="region of interest" description="Disordered" evidence="8">
    <location>
        <begin position="439"/>
        <end position="491"/>
    </location>
</feature>
<keyword evidence="4" id="KW-0540">Nuclease</keyword>
<feature type="compositionally biased region" description="Basic and acidic residues" evidence="8">
    <location>
        <begin position="468"/>
        <end position="486"/>
    </location>
</feature>
<sequence>MAGAGFPCKKKPTQQDDKFFMIVKERDMFCYHALAGMTNEEKLSIIEDVIALKAVFVQTDGDTLKRQLKPCVKDMVARAKVDRIMLRLFHYILLMETKEDEAVWCSESEWFRTEEQHMAEFGSQGLTKKLWDDKRKYALDKMDYVSTCKHKLGTEKESLNDTIELYKHDKFPKQFEKSILSILRRTQQDVEDIWRVSGAEGAKHIKWQKVNHVTSLNPFGHPPSQDYIPVKAIHDILRQLVCNVYVLDLFDPTLCQTSKKMILHPYRACSKPCHCCTSACGVLPFKVGAQFLARLGKAERTPPEDREVATRRTAASRLLVELFTGTWNPTHLLGLLKNFCRVGQTVFFFVKADASVVWEILRSGWKAVAPEENAKLLNYLIENAVNSFLENLEHVFFELGEPLTLENYKLQFDELDTFDSQDLEKLSDSEKLDLTSKPLPQVVGSIGDEEEGSSRRYTASPKGLKQMFRSDETKEQSPDGEGERDYAYAPCDPVPKDHESWRSDRIYFFGKHHKFNREKTWGHNVVWHPRKLQPAAKQGKWVVAMKRANGTWSTFERVGRARFMKHAKKALLEHLTTMNLDKRHEDVTAYANQLIDGLYDDEGQPTVEGSRGHRMQPGEDTAMPPQGQGYHVEAVAGSSGHEVHSVVGTTASFCRDAECLHLSLVKTGKEGSDMGTMVAKIHFGDGKGRDVLSTAERTAVAATVNVILFRYQMERSEGRMRAGVRAQRKKTLQSMNLEGFDCVAICDAVLQPDHIVVYALYRWASGETYESETCNFGIGRSSNLVAVRDVTAALLSAYPDKISWLTGLLKAVVLLAFADKGFPNCHGCINCTHIYIGKPANAPGEDYYDRKRHFSVQEQVVVDLNLRVLDVFVGYSGSCHDVKIIHLLSLWSRAEGGELFTGPPVMIPFQVQTNGYLLGDNDHPASEWVVVPYGGLATHPSELRFDNKQKTAKGAVERAFGRLKGMWRLFLRSHKTNMDTLPQQLVVVCILHNILIDADIPFDDNLLWEVGPDGVRRWVDLGMHRPVRPMCMESSTGDALMLRHALAERMSME</sequence>
<comment type="cofactor">
    <cofactor evidence="1">
        <name>a divalent metal cation</name>
        <dbReference type="ChEBI" id="CHEBI:60240"/>
    </cofactor>
</comment>
<dbReference type="GO" id="GO:0005634">
    <property type="term" value="C:nucleus"/>
    <property type="evidence" value="ECO:0007669"/>
    <property type="project" value="UniProtKB-SubCell"/>
</dbReference>
<dbReference type="Pfam" id="PF13359">
    <property type="entry name" value="DDE_Tnp_4"/>
    <property type="match status" value="1"/>
</dbReference>
<gene>
    <name evidence="10" type="ORF">CBR_g18796</name>
</gene>
<evidence type="ECO:0000256" key="8">
    <source>
        <dbReference type="SAM" id="MobiDB-lite"/>
    </source>
</evidence>
<evidence type="ECO:0000313" key="11">
    <source>
        <dbReference type="Proteomes" id="UP000265515"/>
    </source>
</evidence>
<dbReference type="GO" id="GO:0046872">
    <property type="term" value="F:metal ion binding"/>
    <property type="evidence" value="ECO:0007669"/>
    <property type="project" value="UniProtKB-KW"/>
</dbReference>
<keyword evidence="11" id="KW-1185">Reference proteome</keyword>
<dbReference type="AlphaFoldDB" id="A0A388KWD9"/>
<dbReference type="Gramene" id="GBG74385">
    <property type="protein sequence ID" value="GBG74385"/>
    <property type="gene ID" value="CBR_g18796"/>
</dbReference>
<comment type="similarity">
    <text evidence="3">Belongs to the HARBI1 family.</text>
</comment>
<comment type="caution">
    <text evidence="10">The sequence shown here is derived from an EMBL/GenBank/DDBJ whole genome shotgun (WGS) entry which is preliminary data.</text>
</comment>
<organism evidence="10 11">
    <name type="scientific">Chara braunii</name>
    <name type="common">Braun's stonewort</name>
    <dbReference type="NCBI Taxonomy" id="69332"/>
    <lineage>
        <taxon>Eukaryota</taxon>
        <taxon>Viridiplantae</taxon>
        <taxon>Streptophyta</taxon>
        <taxon>Charophyceae</taxon>
        <taxon>Charales</taxon>
        <taxon>Characeae</taxon>
        <taxon>Chara</taxon>
    </lineage>
</organism>
<keyword evidence="5" id="KW-0479">Metal-binding</keyword>